<dbReference type="PANTHER" id="PTHR46331">
    <property type="entry name" value="VALACYCLOVIR HYDROLASE"/>
    <property type="match status" value="1"/>
</dbReference>
<dbReference type="InterPro" id="IPR029058">
    <property type="entry name" value="AB_hydrolase_fold"/>
</dbReference>
<dbReference type="OrthoDB" id="408373at2759"/>
<dbReference type="AlphaFoldDB" id="A0A6A6FWC0"/>
<dbReference type="GO" id="GO:0017171">
    <property type="term" value="F:serine hydrolase activity"/>
    <property type="evidence" value="ECO:0007669"/>
    <property type="project" value="TreeGrafter"/>
</dbReference>
<dbReference type="Pfam" id="PF00561">
    <property type="entry name" value="Abhydrolase_1"/>
    <property type="match status" value="1"/>
</dbReference>
<reference evidence="2" key="1">
    <citation type="journal article" date="2020" name="Stud. Mycol.">
        <title>101 Dothideomycetes genomes: a test case for predicting lifestyles and emergence of pathogens.</title>
        <authorList>
            <person name="Haridas S."/>
            <person name="Albert R."/>
            <person name="Binder M."/>
            <person name="Bloem J."/>
            <person name="Labutti K."/>
            <person name="Salamov A."/>
            <person name="Andreopoulos B."/>
            <person name="Baker S."/>
            <person name="Barry K."/>
            <person name="Bills G."/>
            <person name="Bluhm B."/>
            <person name="Cannon C."/>
            <person name="Castanera R."/>
            <person name="Culley D."/>
            <person name="Daum C."/>
            <person name="Ezra D."/>
            <person name="Gonzalez J."/>
            <person name="Henrissat B."/>
            <person name="Kuo A."/>
            <person name="Liang C."/>
            <person name="Lipzen A."/>
            <person name="Lutzoni F."/>
            <person name="Magnuson J."/>
            <person name="Mondo S."/>
            <person name="Nolan M."/>
            <person name="Ohm R."/>
            <person name="Pangilinan J."/>
            <person name="Park H.-J."/>
            <person name="Ramirez L."/>
            <person name="Alfaro M."/>
            <person name="Sun H."/>
            <person name="Tritt A."/>
            <person name="Yoshinaga Y."/>
            <person name="Zwiers L.-H."/>
            <person name="Turgeon B."/>
            <person name="Goodwin S."/>
            <person name="Spatafora J."/>
            <person name="Crous P."/>
            <person name="Grigoriev I."/>
        </authorList>
    </citation>
    <scope>NUCLEOTIDE SEQUENCE</scope>
    <source>
        <strain evidence="2">SCOH1-5</strain>
    </source>
</reference>
<evidence type="ECO:0000259" key="1">
    <source>
        <dbReference type="Pfam" id="PF00561"/>
    </source>
</evidence>
<proteinExistence type="predicted"/>
<dbReference type="Gene3D" id="3.40.50.1820">
    <property type="entry name" value="alpha/beta hydrolase"/>
    <property type="match status" value="1"/>
</dbReference>
<accession>A0A6A6FWC0</accession>
<evidence type="ECO:0000313" key="3">
    <source>
        <dbReference type="Proteomes" id="UP000799539"/>
    </source>
</evidence>
<sequence length="278" mass="30322">MRVASLLPFASTALCAIWQTLPPTPPLPAPISKARIPINGVHLWSQKYNEAAGGIPIVFLAGGLGYSAYFGAVISIVSHKHYVIAVDRRGHGRSTYLPTDFTGFEEFAKDTADLLRAQGVKKAYWVGWSDGSITTFAGLLDPAINPTIVKAFAFAGSQSPSDTNATFGNTAIFSEFVSRCGREYAHLQPRANFTDFALKLQTLEDTQPNWSDAEFAAIDGEKVTLVEAEYDEAVKRGVPFHQHEVLKGSGYVKLRNVSHFAPMQDPDQFAKAVLDWVG</sequence>
<feature type="domain" description="AB hydrolase-1" evidence="1">
    <location>
        <begin position="56"/>
        <end position="167"/>
    </location>
</feature>
<dbReference type="InterPro" id="IPR000073">
    <property type="entry name" value="AB_hydrolase_1"/>
</dbReference>
<dbReference type="Proteomes" id="UP000799539">
    <property type="component" value="Unassembled WGS sequence"/>
</dbReference>
<keyword evidence="3" id="KW-1185">Reference proteome</keyword>
<evidence type="ECO:0000313" key="2">
    <source>
        <dbReference type="EMBL" id="KAF2217772.1"/>
    </source>
</evidence>
<name>A0A6A6FWC0_9PEZI</name>
<dbReference type="EMBL" id="ML992662">
    <property type="protein sequence ID" value="KAF2217772.1"/>
    <property type="molecule type" value="Genomic_DNA"/>
</dbReference>
<organism evidence="2 3">
    <name type="scientific">Cercospora zeae-maydis SCOH1-5</name>
    <dbReference type="NCBI Taxonomy" id="717836"/>
    <lineage>
        <taxon>Eukaryota</taxon>
        <taxon>Fungi</taxon>
        <taxon>Dikarya</taxon>
        <taxon>Ascomycota</taxon>
        <taxon>Pezizomycotina</taxon>
        <taxon>Dothideomycetes</taxon>
        <taxon>Dothideomycetidae</taxon>
        <taxon>Mycosphaerellales</taxon>
        <taxon>Mycosphaerellaceae</taxon>
        <taxon>Cercospora</taxon>
    </lineage>
</organism>
<gene>
    <name evidence="2" type="ORF">CERZMDRAFT_30708</name>
</gene>
<dbReference type="SUPFAM" id="SSF53474">
    <property type="entry name" value="alpha/beta-Hydrolases"/>
    <property type="match status" value="1"/>
</dbReference>
<protein>
    <recommendedName>
        <fullName evidence="1">AB hydrolase-1 domain-containing protein</fullName>
    </recommendedName>
</protein>
<dbReference type="PANTHER" id="PTHR46331:SF2">
    <property type="entry name" value="VALACYCLOVIR HYDROLASE"/>
    <property type="match status" value="1"/>
</dbReference>